<gene>
    <name evidence="3" type="ORF">HID58_070471</name>
</gene>
<feature type="transmembrane region" description="Helical" evidence="2">
    <location>
        <begin position="138"/>
        <end position="156"/>
    </location>
</feature>
<keyword evidence="2" id="KW-0472">Membrane</keyword>
<name>A0ABQ7YYU4_BRANA</name>
<feature type="region of interest" description="Disordered" evidence="1">
    <location>
        <begin position="1"/>
        <end position="45"/>
    </location>
</feature>
<keyword evidence="2" id="KW-1133">Transmembrane helix</keyword>
<accession>A0ABQ7YYU4</accession>
<proteinExistence type="predicted"/>
<sequence length="164" mass="19106">REREREREREEQSSDNGELGLNRALTVDSSPPIEEEEPKTQRFDPGALPPLRRERCAIVFALAAGAAYLNNWLVWPLYWFAQGTMFWALFVLGLYSCPLPWLVRFAFKPISGKQLADYFCLLHMSEKIYKSLDKPTRFFRFTLPLVMLAYPFYLVIEVGFNQSS</sequence>
<evidence type="ECO:0000313" key="3">
    <source>
        <dbReference type="EMBL" id="KAH0873109.1"/>
    </source>
</evidence>
<feature type="compositionally biased region" description="Basic and acidic residues" evidence="1">
    <location>
        <begin position="1"/>
        <end position="12"/>
    </location>
</feature>
<protein>
    <submittedName>
        <fullName evidence="3">Uncharacterized protein</fullName>
    </submittedName>
</protein>
<keyword evidence="4" id="KW-1185">Reference proteome</keyword>
<reference evidence="3 4" key="1">
    <citation type="submission" date="2021-05" db="EMBL/GenBank/DDBJ databases">
        <title>Genome Assembly of Synthetic Allotetraploid Brassica napus Reveals Homoeologous Exchanges between Subgenomes.</title>
        <authorList>
            <person name="Davis J.T."/>
        </authorList>
    </citation>
    <scope>NUCLEOTIDE SEQUENCE [LARGE SCALE GENOMIC DNA]</scope>
    <source>
        <strain evidence="4">cv. Da-Ae</strain>
        <tissue evidence="3">Seedling</tissue>
    </source>
</reference>
<feature type="transmembrane region" description="Helical" evidence="2">
    <location>
        <begin position="57"/>
        <end position="78"/>
    </location>
</feature>
<feature type="non-terminal residue" evidence="3">
    <location>
        <position position="1"/>
    </location>
</feature>
<keyword evidence="2" id="KW-0812">Transmembrane</keyword>
<evidence type="ECO:0000256" key="2">
    <source>
        <dbReference type="SAM" id="Phobius"/>
    </source>
</evidence>
<evidence type="ECO:0000256" key="1">
    <source>
        <dbReference type="SAM" id="MobiDB-lite"/>
    </source>
</evidence>
<dbReference type="EMBL" id="JAGKQM010000016">
    <property type="protein sequence ID" value="KAH0873109.1"/>
    <property type="molecule type" value="Genomic_DNA"/>
</dbReference>
<evidence type="ECO:0000313" key="4">
    <source>
        <dbReference type="Proteomes" id="UP000824890"/>
    </source>
</evidence>
<comment type="caution">
    <text evidence="3">The sequence shown here is derived from an EMBL/GenBank/DDBJ whole genome shotgun (WGS) entry which is preliminary data.</text>
</comment>
<feature type="transmembrane region" description="Helical" evidence="2">
    <location>
        <begin position="84"/>
        <end position="103"/>
    </location>
</feature>
<dbReference type="Proteomes" id="UP000824890">
    <property type="component" value="Unassembled WGS sequence"/>
</dbReference>
<organism evidence="3 4">
    <name type="scientific">Brassica napus</name>
    <name type="common">Rape</name>
    <dbReference type="NCBI Taxonomy" id="3708"/>
    <lineage>
        <taxon>Eukaryota</taxon>
        <taxon>Viridiplantae</taxon>
        <taxon>Streptophyta</taxon>
        <taxon>Embryophyta</taxon>
        <taxon>Tracheophyta</taxon>
        <taxon>Spermatophyta</taxon>
        <taxon>Magnoliopsida</taxon>
        <taxon>eudicotyledons</taxon>
        <taxon>Gunneridae</taxon>
        <taxon>Pentapetalae</taxon>
        <taxon>rosids</taxon>
        <taxon>malvids</taxon>
        <taxon>Brassicales</taxon>
        <taxon>Brassicaceae</taxon>
        <taxon>Brassiceae</taxon>
        <taxon>Brassica</taxon>
    </lineage>
</organism>